<name>A0ABN1BL56_9ACTN</name>
<accession>A0ABN1BL56</accession>
<dbReference type="RefSeq" id="WP_346100345.1">
    <property type="nucleotide sequence ID" value="NZ_BAAABY010000064.1"/>
</dbReference>
<comment type="caution">
    <text evidence="2">The sequence shown here is derived from an EMBL/GenBank/DDBJ whole genome shotgun (WGS) entry which is preliminary data.</text>
</comment>
<evidence type="ECO:0000256" key="1">
    <source>
        <dbReference type="SAM" id="MobiDB-lite"/>
    </source>
</evidence>
<reference evidence="2 3" key="1">
    <citation type="journal article" date="2019" name="Int. J. Syst. Evol. Microbiol.">
        <title>The Global Catalogue of Microorganisms (GCM) 10K type strain sequencing project: providing services to taxonomists for standard genome sequencing and annotation.</title>
        <authorList>
            <consortium name="The Broad Institute Genomics Platform"/>
            <consortium name="The Broad Institute Genome Sequencing Center for Infectious Disease"/>
            <person name="Wu L."/>
            <person name="Ma J."/>
        </authorList>
    </citation>
    <scope>NUCLEOTIDE SEQUENCE [LARGE SCALE GENOMIC DNA]</scope>
    <source>
        <strain evidence="2 3">JCM 4805</strain>
    </source>
</reference>
<organism evidence="2 3">
    <name type="scientific">Streptomyces olivaceiscleroticus</name>
    <dbReference type="NCBI Taxonomy" id="68245"/>
    <lineage>
        <taxon>Bacteria</taxon>
        <taxon>Bacillati</taxon>
        <taxon>Actinomycetota</taxon>
        <taxon>Actinomycetes</taxon>
        <taxon>Kitasatosporales</taxon>
        <taxon>Streptomycetaceae</taxon>
        <taxon>Streptomyces</taxon>
    </lineage>
</organism>
<proteinExistence type="predicted"/>
<dbReference type="EMBL" id="BAAABY010000064">
    <property type="protein sequence ID" value="GAA0500279.1"/>
    <property type="molecule type" value="Genomic_DNA"/>
</dbReference>
<feature type="compositionally biased region" description="Pro residues" evidence="1">
    <location>
        <begin position="1"/>
        <end position="12"/>
    </location>
</feature>
<dbReference type="Proteomes" id="UP001500909">
    <property type="component" value="Unassembled WGS sequence"/>
</dbReference>
<feature type="compositionally biased region" description="Low complexity" evidence="1">
    <location>
        <begin position="27"/>
        <end position="36"/>
    </location>
</feature>
<feature type="region of interest" description="Disordered" evidence="1">
    <location>
        <begin position="1"/>
        <end position="36"/>
    </location>
</feature>
<evidence type="ECO:0000313" key="2">
    <source>
        <dbReference type="EMBL" id="GAA0500279.1"/>
    </source>
</evidence>
<keyword evidence="3" id="KW-1185">Reference proteome</keyword>
<evidence type="ECO:0008006" key="4">
    <source>
        <dbReference type="Google" id="ProtNLM"/>
    </source>
</evidence>
<evidence type="ECO:0000313" key="3">
    <source>
        <dbReference type="Proteomes" id="UP001500909"/>
    </source>
</evidence>
<protein>
    <recommendedName>
        <fullName evidence="4">Methyltransferase</fullName>
    </recommendedName>
</protein>
<dbReference type="InterPro" id="IPR029063">
    <property type="entry name" value="SAM-dependent_MTases_sf"/>
</dbReference>
<dbReference type="SUPFAM" id="SSF53335">
    <property type="entry name" value="S-adenosyl-L-methionine-dependent methyltransferases"/>
    <property type="match status" value="1"/>
</dbReference>
<gene>
    <name evidence="2" type="ORF">GCM10010361_77390</name>
</gene>
<sequence length="194" mass="20819">MEPPSDGAPPVGPTRRARLTPQTWRTRPAGPAARPAAGRFDEAVRRYLRDRPQATVVALGEGLDPGFWRVDNGQLRWLTVEEPATAALRRMLLPDGPRWRTLTGRATAPHWPAAVARPALGVLVLAFGPPPAAEGLQELCALCARRLPGSTLLLDAPLRHLAAAVDDRPGVRTLHPPGARGAGAPTLAEFRFGR</sequence>
<dbReference type="Gene3D" id="3.40.50.150">
    <property type="entry name" value="Vaccinia Virus protein VP39"/>
    <property type="match status" value="1"/>
</dbReference>